<dbReference type="EMBL" id="AJWK01001333">
    <property type="status" value="NOT_ANNOTATED_CDS"/>
    <property type="molecule type" value="Genomic_DNA"/>
</dbReference>
<reference evidence="8" key="1">
    <citation type="submission" date="2012-05" db="EMBL/GenBank/DDBJ databases">
        <title>Whole Genome Assembly of Lutzomyia longipalpis.</title>
        <authorList>
            <person name="Richards S."/>
            <person name="Qu C."/>
            <person name="Dillon R."/>
            <person name="Worley K."/>
            <person name="Scherer S."/>
            <person name="Batterton M."/>
            <person name="Taylor A."/>
            <person name="Hawes A."/>
            <person name="Hernandez B."/>
            <person name="Kovar C."/>
            <person name="Mandapat C."/>
            <person name="Pham C."/>
            <person name="Qu C."/>
            <person name="Jing C."/>
            <person name="Bess C."/>
            <person name="Bandaranaike D."/>
            <person name="Ngo D."/>
            <person name="Ongeri F."/>
            <person name="Arias F."/>
            <person name="Lara F."/>
            <person name="Weissenberger G."/>
            <person name="Kamau G."/>
            <person name="Han H."/>
            <person name="Shen H."/>
            <person name="Dinh H."/>
            <person name="Khalil I."/>
            <person name="Jones J."/>
            <person name="Shafer J."/>
            <person name="Jayaseelan J."/>
            <person name="Quiroz J."/>
            <person name="Blankenburg K."/>
            <person name="Nguyen L."/>
            <person name="Jackson L."/>
            <person name="Francisco L."/>
            <person name="Tang L.-Y."/>
            <person name="Pu L.-L."/>
            <person name="Perales L."/>
            <person name="Lorensuhewa L."/>
            <person name="Munidasa M."/>
            <person name="Coyle M."/>
            <person name="Taylor M."/>
            <person name="Puazo M."/>
            <person name="Firestine M."/>
            <person name="Scheel M."/>
            <person name="Javaid M."/>
            <person name="Wang M."/>
            <person name="Li M."/>
            <person name="Tabassum N."/>
            <person name="Saada N."/>
            <person name="Osuji N."/>
            <person name="Aqrawi P."/>
            <person name="Fu Q."/>
            <person name="Thornton R."/>
            <person name="Raj R."/>
            <person name="Goodspeed R."/>
            <person name="Mata R."/>
            <person name="Najjar R."/>
            <person name="Gubbala S."/>
            <person name="Lee S."/>
            <person name="Denson S."/>
            <person name="Patil S."/>
            <person name="Macmil S."/>
            <person name="Qi S."/>
            <person name="Matskevitch T."/>
            <person name="Palculict T."/>
            <person name="Mathew T."/>
            <person name="Vee V."/>
            <person name="Velamala V."/>
            <person name="Korchina V."/>
            <person name="Cai W."/>
            <person name="Liu W."/>
            <person name="Dai W."/>
            <person name="Zou X."/>
            <person name="Zhu Y."/>
            <person name="Zhang Y."/>
            <person name="Wu Y.-Q."/>
            <person name="Xin Y."/>
            <person name="Nazarath L."/>
            <person name="Kovar C."/>
            <person name="Han Y."/>
            <person name="Muzny D."/>
            <person name="Gibbs R."/>
        </authorList>
    </citation>
    <scope>NUCLEOTIDE SEQUENCE [LARGE SCALE GENOMIC DNA]</scope>
    <source>
        <strain evidence="8">Jacobina</strain>
    </source>
</reference>
<dbReference type="EMBL" id="AJWK01001332">
    <property type="status" value="NOT_ANNOTATED_CDS"/>
    <property type="molecule type" value="Genomic_DNA"/>
</dbReference>
<organism evidence="7 8">
    <name type="scientific">Lutzomyia longipalpis</name>
    <name type="common">Sand fly</name>
    <dbReference type="NCBI Taxonomy" id="7200"/>
    <lineage>
        <taxon>Eukaryota</taxon>
        <taxon>Metazoa</taxon>
        <taxon>Ecdysozoa</taxon>
        <taxon>Arthropoda</taxon>
        <taxon>Hexapoda</taxon>
        <taxon>Insecta</taxon>
        <taxon>Pterygota</taxon>
        <taxon>Neoptera</taxon>
        <taxon>Endopterygota</taxon>
        <taxon>Diptera</taxon>
        <taxon>Nematocera</taxon>
        <taxon>Psychodoidea</taxon>
        <taxon>Psychodidae</taxon>
        <taxon>Lutzomyia</taxon>
        <taxon>Lutzomyia</taxon>
    </lineage>
</organism>
<evidence type="ECO:0000256" key="4">
    <source>
        <dbReference type="ARBA" id="ARBA00023288"/>
    </source>
</evidence>
<evidence type="ECO:0000313" key="7">
    <source>
        <dbReference type="EnsemblMetazoa" id="LLOJ000349-PA"/>
    </source>
</evidence>
<feature type="domain" description="CYRIA/CYRIB Rac1 binding" evidence="5">
    <location>
        <begin position="22"/>
        <end position="64"/>
    </location>
</feature>
<reference evidence="6" key="2">
    <citation type="journal article" date="2020" name="BMC">
        <title>Leishmania infection induces a limited differential gene expression in the sand fly midgut.</title>
        <authorList>
            <person name="Coutinho-Abreu I.V."/>
            <person name="Serafim T.D."/>
            <person name="Meneses C."/>
            <person name="Kamhawi S."/>
            <person name="Oliveira F."/>
            <person name="Valenzuela J.G."/>
        </authorList>
    </citation>
    <scope>NUCLEOTIDE SEQUENCE</scope>
    <source>
        <strain evidence="6">Jacobina</strain>
        <tissue evidence="6">Midgut</tissue>
    </source>
</reference>
<sequence length="394" mass="44725">MGKLLSLLARDDSTCCTTKSYDVFLDFENAAPTETEREVYDEVERVLKESEAVLDEIQVYKRSGTKESRDMGKLLSLLARDDSTCCTTKSYDVFLDFENAAPTETEREVYDEVERVLKESEAVLDEIQVYKGAGKEIREAIADPSPQVQEKAWNAVLPLVIKLKRCYEHSLELERIVPKLLGQLVGGRLNPTQHLETQQALVKQLAEILEFVLKFDEYKMKTPAIQNDFSYYRRTVSRQRIDNTSQMLVSTELANRMSLFYAHATPMLKVLSEATSKFVRDNADDVDNTTETLGTMAKVCLRMLENPKLLSQIEREETHLLVLRVMVGLVILYDHVHPVGAFARGAHVDVKGCVRLLQAQPAIKAEPLLNALRYTTKHLNEDNTPKNIRNLLAA</sequence>
<evidence type="ECO:0000256" key="3">
    <source>
        <dbReference type="ARBA" id="ARBA00023136"/>
    </source>
</evidence>
<dbReference type="Proteomes" id="UP000092461">
    <property type="component" value="Unassembled WGS sequence"/>
</dbReference>
<evidence type="ECO:0000259" key="5">
    <source>
        <dbReference type="Pfam" id="PF07159"/>
    </source>
</evidence>
<comment type="similarity">
    <text evidence="2">Belongs to the CYRI family.</text>
</comment>
<keyword evidence="8" id="KW-1185">Reference proteome</keyword>
<dbReference type="InterPro" id="IPR009828">
    <property type="entry name" value="CYRIA/CYRIB_Rac1-bd"/>
</dbReference>
<dbReference type="GO" id="GO:0016020">
    <property type="term" value="C:membrane"/>
    <property type="evidence" value="ECO:0007669"/>
    <property type="project" value="UniProtKB-SubCell"/>
</dbReference>
<evidence type="ECO:0000313" key="6">
    <source>
        <dbReference type="EMBL" id="MBC1178623.1"/>
    </source>
</evidence>
<accession>A0A1B0C8S7</accession>
<protein>
    <recommendedName>
        <fullName evidence="5">CYRIA/CYRIB Rac1 binding domain-containing protein</fullName>
    </recommendedName>
</protein>
<reference evidence="7" key="3">
    <citation type="submission" date="2020-05" db="UniProtKB">
        <authorList>
            <consortium name="EnsemblMetazoa"/>
        </authorList>
    </citation>
    <scope>IDENTIFICATION</scope>
    <source>
        <strain evidence="7">Jacobina</strain>
    </source>
</reference>
<dbReference type="PANTHER" id="PTHR12422">
    <property type="entry name" value="GH09096P"/>
    <property type="match status" value="1"/>
</dbReference>
<name>A0A1B0C8S7_LUTLO</name>
<evidence type="ECO:0000256" key="1">
    <source>
        <dbReference type="ARBA" id="ARBA00004635"/>
    </source>
</evidence>
<comment type="subcellular location">
    <subcellularLocation>
        <location evidence="1">Membrane</location>
        <topology evidence="1">Lipid-anchor</topology>
    </subcellularLocation>
</comment>
<dbReference type="EMBL" id="GITU01009920">
    <property type="protein sequence ID" value="MBC1178623.1"/>
    <property type="molecule type" value="Transcribed_RNA"/>
</dbReference>
<dbReference type="Pfam" id="PF07159">
    <property type="entry name" value="CYRIA-B_Rac1-bd"/>
    <property type="match status" value="2"/>
</dbReference>
<dbReference type="EnsemblMetazoa" id="LLOJ000349-RA">
    <property type="protein sequence ID" value="LLOJ000349-PA"/>
    <property type="gene ID" value="LLOJ000349"/>
</dbReference>
<keyword evidence="3" id="KW-0472">Membrane</keyword>
<dbReference type="VEuPathDB" id="VectorBase:LLOJ000349"/>
<dbReference type="InterPro" id="IPR039789">
    <property type="entry name" value="CYRI"/>
</dbReference>
<evidence type="ECO:0000313" key="8">
    <source>
        <dbReference type="Proteomes" id="UP000092461"/>
    </source>
</evidence>
<evidence type="ECO:0000256" key="2">
    <source>
        <dbReference type="ARBA" id="ARBA00005778"/>
    </source>
</evidence>
<keyword evidence="4" id="KW-0449">Lipoprotein</keyword>
<dbReference type="GO" id="GO:0031267">
    <property type="term" value="F:small GTPase binding"/>
    <property type="evidence" value="ECO:0007669"/>
    <property type="project" value="InterPro"/>
</dbReference>
<dbReference type="GO" id="GO:0030833">
    <property type="term" value="P:regulation of actin filament polymerization"/>
    <property type="evidence" value="ECO:0007669"/>
    <property type="project" value="InterPro"/>
</dbReference>
<feature type="domain" description="CYRIA/CYRIB Rac1 binding" evidence="5">
    <location>
        <begin position="92"/>
        <end position="389"/>
    </location>
</feature>
<dbReference type="AlphaFoldDB" id="A0A1B0C8S7"/>
<dbReference type="VEuPathDB" id="VectorBase:LLONM1_000913"/>
<proteinExistence type="inferred from homology"/>